<evidence type="ECO:0000313" key="1">
    <source>
        <dbReference type="EMBL" id="VUZ84580.1"/>
    </source>
</evidence>
<proteinExistence type="predicted"/>
<gene>
    <name evidence="1" type="ORF">MELA_00953</name>
</gene>
<reference evidence="1 2" key="1">
    <citation type="submission" date="2019-07" db="EMBL/GenBank/DDBJ databases">
        <authorList>
            <person name="Cremers G."/>
        </authorList>
    </citation>
    <scope>NUCLEOTIDE SEQUENCE [LARGE SCALE GENOMIC DNA]</scope>
</reference>
<keyword evidence="2" id="KW-1185">Reference proteome</keyword>
<protein>
    <submittedName>
        <fullName evidence="1">Uncharacterized protein</fullName>
    </submittedName>
</protein>
<evidence type="ECO:0000313" key="2">
    <source>
        <dbReference type="Proteomes" id="UP000334340"/>
    </source>
</evidence>
<dbReference type="EMBL" id="CABIKM010000015">
    <property type="protein sequence ID" value="VUZ84580.1"/>
    <property type="molecule type" value="Genomic_DNA"/>
</dbReference>
<accession>A0A564ZGX2</accession>
<dbReference type="Proteomes" id="UP000334340">
    <property type="component" value="Unassembled WGS sequence"/>
</dbReference>
<dbReference type="AlphaFoldDB" id="A0A564ZGX2"/>
<organism evidence="1 2">
    <name type="scientific">Candidatus Methylomirabilis lanthanidiphila</name>
    <dbReference type="NCBI Taxonomy" id="2211376"/>
    <lineage>
        <taxon>Bacteria</taxon>
        <taxon>Candidatus Methylomirabilota</taxon>
        <taxon>Candidatus Methylomirabilia</taxon>
        <taxon>Candidatus Methylomirabilales</taxon>
        <taxon>Candidatus Methylomirabilaceae</taxon>
        <taxon>Candidatus Methylomirabilis</taxon>
    </lineage>
</organism>
<sequence>MKILREEPTRPHVRLGEVRAEPSSESVDVTRIEDTLRKEAAKLGVDAVVVVYDRTRITGAYLTGPWWGRSLQTIEGRVVIAVAIKYQ</sequence>
<name>A0A564ZGX2_9BACT</name>